<keyword evidence="3" id="KW-0540">Nuclease</keyword>
<evidence type="ECO:0000256" key="2">
    <source>
        <dbReference type="ARBA" id="ARBA00009046"/>
    </source>
</evidence>
<evidence type="ECO:0000259" key="12">
    <source>
        <dbReference type="PROSITE" id="PS51192"/>
    </source>
</evidence>
<dbReference type="PROSITE" id="PS51192">
    <property type="entry name" value="HELICASE_ATP_BIND_1"/>
    <property type="match status" value="1"/>
</dbReference>
<dbReference type="GO" id="GO:0005829">
    <property type="term" value="C:cytosol"/>
    <property type="evidence" value="ECO:0007669"/>
    <property type="project" value="TreeGrafter"/>
</dbReference>
<keyword evidence="16" id="KW-1185">Reference proteome</keyword>
<evidence type="ECO:0000313" key="15">
    <source>
        <dbReference type="EMBL" id="PHQ36280.1"/>
    </source>
</evidence>
<evidence type="ECO:0000256" key="4">
    <source>
        <dbReference type="ARBA" id="ARBA00022723"/>
    </source>
</evidence>
<dbReference type="GO" id="GO:0005524">
    <property type="term" value="F:ATP binding"/>
    <property type="evidence" value="ECO:0007669"/>
    <property type="project" value="UniProtKB-KW"/>
</dbReference>
<dbReference type="AlphaFoldDB" id="A0A2G1WBS8"/>
<dbReference type="InterPro" id="IPR011545">
    <property type="entry name" value="DEAD/DEAH_box_helicase_dom"/>
</dbReference>
<dbReference type="InterPro" id="IPR006483">
    <property type="entry name" value="CRISPR-assoc_Cas3_HD"/>
</dbReference>
<dbReference type="Pfam" id="PF18019">
    <property type="entry name" value="Cas3_HD"/>
    <property type="match status" value="1"/>
</dbReference>
<dbReference type="InterPro" id="IPR050079">
    <property type="entry name" value="DEAD_box_RNA_helicase"/>
</dbReference>
<dbReference type="RefSeq" id="WP_099259909.1">
    <property type="nucleotide sequence ID" value="NZ_NIZW01000003.1"/>
</dbReference>
<dbReference type="InterPro" id="IPR006474">
    <property type="entry name" value="Helicase_Cas3_CRISPR-ass_core"/>
</dbReference>
<dbReference type="PROSITE" id="PS51643">
    <property type="entry name" value="HD_CAS3"/>
    <property type="match status" value="1"/>
</dbReference>
<sequence length="911" mass="102959">MTDQTQSYKEFFLRVTKDFSPHPWQKELAGNPDCGNRLIRIPTGMGKTLGVLTTWLYHRIEQGNQDWPTRLVWCLPMRTLVDQTAREAKLLLESLGMEQHVDVRVLMGGVSEKRWYQSPEKPQILIGTQDMLLSRALNRGYAMGRAAWPRAFGLIHTDTLWVMDEVQLMDVGLTTSAQIQAFWEDYESLLGKPRVTWWMSATLQPEWLHSVETASMLPQLSDNMLTVRREDRFGSQWAAKKPIERFVAAPKDWAQKVIETHSSHTADPQTGRQTLVVLNTVRKARDLFGELEKHYKSDEQRPDLRLVHSRFREADRESWADEFLSRSTLSPDTNRILVATQVVEAGVDISASCLFTELAPWPSLVQRFGRAARYGGNASVIVLDSEDNKKTQPYTPEQLTAAREAVEQISDVSIGSLEDYESKLSPEDLKKLYPFTPLHVLLNEEFNELFDTSIDLSGFDMDVSRFIRQADDSTDVHVFWRDWEGETPDPELQPHRSELCRVSIRDAKDWLSKVTKRKEAVWKWDYLDGSWIKTKADDLSPSSVFLVAPQTGGYSKTKGFTGAPPSKKEPTESVPLQQKPALDDESKSDLADESEATSQVDTWKTIATHCWEAAQVADELCERNDIPANYKRLINLCLRLHDWGKAHPSFANGTYRCEPSRADLAKAPDKAWRKGNAIYNTLSHGPRRGFRHELASCLAVLELLRRIDPTHDALLGRYEVFLSELGEEPETQPGIHETNSVAAELQQLSEQDFNLLLYLIASHHGKVRMSLQASPKDQDFPLDNAQFQGEGMPIRGLRSGDELPPTLVTDADGNDALMPDITFDLSPATLGLSTRYGESWAERTLKLVKSINPFTLGYLEAIVRAADCRASDDSAAPGNLPDKRLVDQPLSIPEHEGTNEEASTKEELQHV</sequence>
<dbReference type="Gene3D" id="3.40.50.300">
    <property type="entry name" value="P-loop containing nucleotide triphosphate hydrolases"/>
    <property type="match status" value="2"/>
</dbReference>
<evidence type="ECO:0000256" key="7">
    <source>
        <dbReference type="ARBA" id="ARBA00022806"/>
    </source>
</evidence>
<evidence type="ECO:0000313" key="16">
    <source>
        <dbReference type="Proteomes" id="UP000225740"/>
    </source>
</evidence>
<evidence type="ECO:0000256" key="5">
    <source>
        <dbReference type="ARBA" id="ARBA00022741"/>
    </source>
</evidence>
<dbReference type="GO" id="GO:0004518">
    <property type="term" value="F:nuclease activity"/>
    <property type="evidence" value="ECO:0007669"/>
    <property type="project" value="UniProtKB-KW"/>
</dbReference>
<dbReference type="InterPro" id="IPR038257">
    <property type="entry name" value="CRISPR-assoc_Cas3_HD_sf"/>
</dbReference>
<feature type="domain" description="HD Cas3-type" evidence="14">
    <location>
        <begin position="599"/>
        <end position="870"/>
    </location>
</feature>
<comment type="similarity">
    <text evidence="1">In the N-terminal section; belongs to the CRISPR-associated nuclease Cas3-HD family.</text>
</comment>
<dbReference type="SMART" id="SM00490">
    <property type="entry name" value="HELICc"/>
    <property type="match status" value="1"/>
</dbReference>
<comment type="caution">
    <text evidence="15">The sequence shown here is derived from an EMBL/GenBank/DDBJ whole genome shotgun (WGS) entry which is preliminary data.</text>
</comment>
<evidence type="ECO:0000256" key="3">
    <source>
        <dbReference type="ARBA" id="ARBA00022722"/>
    </source>
</evidence>
<dbReference type="PANTHER" id="PTHR47959:SF16">
    <property type="entry name" value="CRISPR-ASSOCIATED NUCLEASE_HELICASE CAS3-RELATED"/>
    <property type="match status" value="1"/>
</dbReference>
<evidence type="ECO:0000256" key="11">
    <source>
        <dbReference type="SAM" id="MobiDB-lite"/>
    </source>
</evidence>
<dbReference type="Proteomes" id="UP000225740">
    <property type="component" value="Unassembled WGS sequence"/>
</dbReference>
<dbReference type="OrthoDB" id="9810236at2"/>
<keyword evidence="5" id="KW-0547">Nucleotide-binding</keyword>
<organism evidence="15 16">
    <name type="scientific">Rhodopirellula bahusiensis</name>
    <dbReference type="NCBI Taxonomy" id="2014065"/>
    <lineage>
        <taxon>Bacteria</taxon>
        <taxon>Pseudomonadati</taxon>
        <taxon>Planctomycetota</taxon>
        <taxon>Planctomycetia</taxon>
        <taxon>Pirellulales</taxon>
        <taxon>Pirellulaceae</taxon>
        <taxon>Rhodopirellula</taxon>
    </lineage>
</organism>
<dbReference type="Gene3D" id="1.10.3210.30">
    <property type="match status" value="1"/>
</dbReference>
<feature type="region of interest" description="Disordered" evidence="11">
    <location>
        <begin position="872"/>
        <end position="911"/>
    </location>
</feature>
<keyword evidence="7" id="KW-0347">Helicase</keyword>
<keyword evidence="6" id="KW-0378">Hydrolase</keyword>
<feature type="compositionally biased region" description="Basic and acidic residues" evidence="11">
    <location>
        <begin position="581"/>
        <end position="590"/>
    </location>
</feature>
<dbReference type="NCBIfam" id="TIGR01587">
    <property type="entry name" value="cas3_core"/>
    <property type="match status" value="1"/>
</dbReference>
<keyword evidence="8" id="KW-0067">ATP-binding</keyword>
<dbReference type="GeneID" id="90607855"/>
<reference evidence="15 16" key="1">
    <citation type="submission" date="2017-06" db="EMBL/GenBank/DDBJ databases">
        <title>Description of Rhodopirellula bahusiensis sp. nov.</title>
        <authorList>
            <person name="Kizina J."/>
            <person name="Harder J."/>
        </authorList>
    </citation>
    <scope>NUCLEOTIDE SEQUENCE [LARGE SCALE GENOMIC DNA]</scope>
    <source>
        <strain evidence="15 16">SWK21</strain>
    </source>
</reference>
<dbReference type="GO" id="GO:0016787">
    <property type="term" value="F:hydrolase activity"/>
    <property type="evidence" value="ECO:0007669"/>
    <property type="project" value="UniProtKB-KW"/>
</dbReference>
<dbReference type="GO" id="GO:0051607">
    <property type="term" value="P:defense response to virus"/>
    <property type="evidence" value="ECO:0007669"/>
    <property type="project" value="UniProtKB-KW"/>
</dbReference>
<feature type="region of interest" description="Disordered" evidence="11">
    <location>
        <begin position="556"/>
        <end position="596"/>
    </location>
</feature>
<dbReference type="GO" id="GO:0003724">
    <property type="term" value="F:RNA helicase activity"/>
    <property type="evidence" value="ECO:0007669"/>
    <property type="project" value="TreeGrafter"/>
</dbReference>
<evidence type="ECO:0000256" key="8">
    <source>
        <dbReference type="ARBA" id="ARBA00022840"/>
    </source>
</evidence>
<dbReference type="SUPFAM" id="SSF52540">
    <property type="entry name" value="P-loop containing nucleoside triphosphate hydrolases"/>
    <property type="match status" value="1"/>
</dbReference>
<dbReference type="InterPro" id="IPR027417">
    <property type="entry name" value="P-loop_NTPase"/>
</dbReference>
<evidence type="ECO:0000256" key="6">
    <source>
        <dbReference type="ARBA" id="ARBA00022801"/>
    </source>
</evidence>
<dbReference type="InterPro" id="IPR054712">
    <property type="entry name" value="Cas3-like_dom"/>
</dbReference>
<keyword evidence="9" id="KW-0051">Antiviral defense</keyword>
<dbReference type="InterPro" id="IPR001650">
    <property type="entry name" value="Helicase_C-like"/>
</dbReference>
<dbReference type="InterPro" id="IPR014001">
    <property type="entry name" value="Helicase_ATP-bd"/>
</dbReference>
<keyword evidence="4" id="KW-0479">Metal-binding</keyword>
<dbReference type="Pfam" id="PF22590">
    <property type="entry name" value="Cas3-like_C_2"/>
    <property type="match status" value="1"/>
</dbReference>
<evidence type="ECO:0000259" key="13">
    <source>
        <dbReference type="PROSITE" id="PS51194"/>
    </source>
</evidence>
<evidence type="ECO:0000256" key="1">
    <source>
        <dbReference type="ARBA" id="ARBA00006847"/>
    </source>
</evidence>
<feature type="compositionally biased region" description="Basic and acidic residues" evidence="11">
    <location>
        <begin position="893"/>
        <end position="911"/>
    </location>
</feature>
<protein>
    <submittedName>
        <fullName evidence="15">CRISPR-associated helicase Cas3</fullName>
    </submittedName>
</protein>
<accession>A0A2G1WBS8</accession>
<evidence type="ECO:0000256" key="10">
    <source>
        <dbReference type="ARBA" id="ARBA00038437"/>
    </source>
</evidence>
<feature type="domain" description="Helicase C-terminal" evidence="13">
    <location>
        <begin position="252"/>
        <end position="425"/>
    </location>
</feature>
<dbReference type="Pfam" id="PF00270">
    <property type="entry name" value="DEAD"/>
    <property type="match status" value="1"/>
</dbReference>
<dbReference type="PANTHER" id="PTHR47959">
    <property type="entry name" value="ATP-DEPENDENT RNA HELICASE RHLE-RELATED"/>
    <property type="match status" value="1"/>
</dbReference>
<feature type="domain" description="Helicase ATP-binding" evidence="12">
    <location>
        <begin position="28"/>
        <end position="221"/>
    </location>
</feature>
<dbReference type="PROSITE" id="PS51194">
    <property type="entry name" value="HELICASE_CTER"/>
    <property type="match status" value="1"/>
</dbReference>
<name>A0A2G1WBS8_9BACT</name>
<evidence type="ECO:0000256" key="9">
    <source>
        <dbReference type="ARBA" id="ARBA00023118"/>
    </source>
</evidence>
<dbReference type="EMBL" id="NIZW01000003">
    <property type="protein sequence ID" value="PHQ36280.1"/>
    <property type="molecule type" value="Genomic_DNA"/>
</dbReference>
<dbReference type="GO" id="GO:0046872">
    <property type="term" value="F:metal ion binding"/>
    <property type="evidence" value="ECO:0007669"/>
    <property type="project" value="UniProtKB-KW"/>
</dbReference>
<evidence type="ECO:0000259" key="14">
    <source>
        <dbReference type="PROSITE" id="PS51643"/>
    </source>
</evidence>
<dbReference type="SMART" id="SM00487">
    <property type="entry name" value="DEXDc"/>
    <property type="match status" value="1"/>
</dbReference>
<comment type="similarity">
    <text evidence="2">In the central section; belongs to the CRISPR-associated helicase Cas3 family.</text>
</comment>
<proteinExistence type="inferred from homology"/>
<comment type="similarity">
    <text evidence="10">Belongs to the DEAD box helicase family.</text>
</comment>
<gene>
    <name evidence="15" type="primary">cas3</name>
    <name evidence="15" type="ORF">CEE69_06440</name>
</gene>
<dbReference type="GO" id="GO:0003676">
    <property type="term" value="F:nucleic acid binding"/>
    <property type="evidence" value="ECO:0007669"/>
    <property type="project" value="InterPro"/>
</dbReference>